<evidence type="ECO:0000256" key="1">
    <source>
        <dbReference type="SAM" id="Phobius"/>
    </source>
</evidence>
<feature type="transmembrane region" description="Helical" evidence="1">
    <location>
        <begin position="12"/>
        <end position="35"/>
    </location>
</feature>
<keyword evidence="1" id="KW-0472">Membrane</keyword>
<dbReference type="EMBL" id="PYSW02000006">
    <property type="protein sequence ID" value="KAG2392086.1"/>
    <property type="molecule type" value="Genomic_DNA"/>
</dbReference>
<keyword evidence="1" id="KW-0812">Transmembrane</keyword>
<dbReference type="GeneID" id="68106024"/>
<name>A0AA88H0U1_NAELO</name>
<proteinExistence type="predicted"/>
<accession>A0AA88H0U1</accession>
<organism evidence="2 3">
    <name type="scientific">Naegleria lovaniensis</name>
    <name type="common">Amoeba</name>
    <dbReference type="NCBI Taxonomy" id="51637"/>
    <lineage>
        <taxon>Eukaryota</taxon>
        <taxon>Discoba</taxon>
        <taxon>Heterolobosea</taxon>
        <taxon>Tetramitia</taxon>
        <taxon>Eutetramitia</taxon>
        <taxon>Vahlkampfiidae</taxon>
        <taxon>Naegleria</taxon>
    </lineage>
</organism>
<dbReference type="RefSeq" id="XP_044553980.1">
    <property type="nucleotide sequence ID" value="XM_044689462.1"/>
</dbReference>
<evidence type="ECO:0000313" key="2">
    <source>
        <dbReference type="EMBL" id="KAG2392086.1"/>
    </source>
</evidence>
<keyword evidence="3" id="KW-1185">Reference proteome</keyword>
<evidence type="ECO:0000313" key="3">
    <source>
        <dbReference type="Proteomes" id="UP000816034"/>
    </source>
</evidence>
<reference evidence="2 3" key="1">
    <citation type="journal article" date="2018" name="BMC Genomics">
        <title>The genome of Naegleria lovaniensis, the basis for a comparative approach to unravel pathogenicity factors of the human pathogenic amoeba N. fowleri.</title>
        <authorList>
            <person name="Liechti N."/>
            <person name="Schurch N."/>
            <person name="Bruggmann R."/>
            <person name="Wittwer M."/>
        </authorList>
    </citation>
    <scope>NUCLEOTIDE SEQUENCE [LARGE SCALE GENOMIC DNA]</scope>
    <source>
        <strain evidence="2 3">ATCC 30569</strain>
    </source>
</reference>
<comment type="caution">
    <text evidence="2">The sequence shown here is derived from an EMBL/GenBank/DDBJ whole genome shotgun (WGS) entry which is preliminary data.</text>
</comment>
<protein>
    <submittedName>
        <fullName evidence="2">Uncharacterized protein</fullName>
    </submittedName>
</protein>
<dbReference type="Proteomes" id="UP000816034">
    <property type="component" value="Unassembled WGS sequence"/>
</dbReference>
<keyword evidence="1" id="KW-1133">Transmembrane helix</keyword>
<sequence length="137" mass="16276">MHEHNEPVQQQAQLVTGMIAYVTTTLLLPLLSWIYSIIVTTTGWEQTTFRDHANSDHRNSNTTRESTERFDYILKDLQYMKCISWSISTSLRLLKDTPCQDERLLRLLRTEWMNHIEQSNQELTFLISTMERYILTH</sequence>
<gene>
    <name evidence="2" type="ORF">C9374_013571</name>
</gene>
<dbReference type="AlphaFoldDB" id="A0AA88H0U1"/>